<reference evidence="2 3" key="1">
    <citation type="submission" date="2017-06" db="EMBL/GenBank/DDBJ databases">
        <title>Description of Avrilella dinanensis gen. nov. sp. nov.</title>
        <authorList>
            <person name="Leyer C."/>
            <person name="Sassi M."/>
            <person name="Minet J."/>
            <person name="Kayal S."/>
            <person name="Cattoir V."/>
        </authorList>
    </citation>
    <scope>NUCLEOTIDE SEQUENCE [LARGE SCALE GENOMIC DNA]</scope>
    <source>
        <strain evidence="2 3">UR159</strain>
    </source>
</reference>
<keyword evidence="2" id="KW-0269">Exonuclease</keyword>
<evidence type="ECO:0000313" key="2">
    <source>
        <dbReference type="EMBL" id="PJR03773.1"/>
    </source>
</evidence>
<evidence type="ECO:0000313" key="3">
    <source>
        <dbReference type="Proteomes" id="UP000231960"/>
    </source>
</evidence>
<dbReference type="AlphaFoldDB" id="A0A2M9R4W5"/>
<feature type="signal peptide" evidence="1">
    <location>
        <begin position="1"/>
        <end position="19"/>
    </location>
</feature>
<dbReference type="InterPro" id="IPR021457">
    <property type="entry name" value="DUF3108"/>
</dbReference>
<keyword evidence="2" id="KW-0378">Hydrolase</keyword>
<keyword evidence="3" id="KW-1185">Reference proteome</keyword>
<protein>
    <submittedName>
        <fullName evidence="2">ATP-dependent exonuclease</fullName>
    </submittedName>
</protein>
<proteinExistence type="predicted"/>
<dbReference type="EMBL" id="NIPO01000001">
    <property type="protein sequence ID" value="PJR03773.1"/>
    <property type="molecule type" value="Genomic_DNA"/>
</dbReference>
<keyword evidence="2" id="KW-0540">Nuclease</keyword>
<dbReference type="GO" id="GO:0004527">
    <property type="term" value="F:exonuclease activity"/>
    <property type="evidence" value="ECO:0007669"/>
    <property type="project" value="UniProtKB-KW"/>
</dbReference>
<sequence length="253" mass="29038">MKKIFLTFLILTSAATIYAQNVFQSGEYFKFKISYGLFSAGYATLELNETTYDGKKVFHAKGFGQTTGVTKAFFKVRDDYQSYFDVQTGRPYRSIRNIYEGGYTRNQESLFNYSNNTVKVIDHKNSKSSSYSISNNIQDVISAFYALRNNPKISNMKKNESIQIDMFFDDEIYKFKLKFLGKEKIKTKFGEQTALKFRPYVQAGRVFKEQESLTIWVSDDSSKVPLRVEASLLVGSLKAELVEHKGLKQKLGN</sequence>
<evidence type="ECO:0000256" key="1">
    <source>
        <dbReference type="SAM" id="SignalP"/>
    </source>
</evidence>
<organism evidence="2 3">
    <name type="scientific">Avrilella dinanensis</name>
    <dbReference type="NCBI Taxonomy" id="2008672"/>
    <lineage>
        <taxon>Bacteria</taxon>
        <taxon>Pseudomonadati</taxon>
        <taxon>Bacteroidota</taxon>
        <taxon>Flavobacteriia</taxon>
        <taxon>Flavobacteriales</taxon>
        <taxon>Flavobacteriaceae</taxon>
        <taxon>Avrilella</taxon>
    </lineage>
</organism>
<keyword evidence="1" id="KW-0732">Signal</keyword>
<dbReference type="OrthoDB" id="9808473at2"/>
<comment type="caution">
    <text evidence="2">The sequence shown here is derived from an EMBL/GenBank/DDBJ whole genome shotgun (WGS) entry which is preliminary data.</text>
</comment>
<accession>A0A2M9R4W5</accession>
<gene>
    <name evidence="2" type="ORF">CDL10_03970</name>
</gene>
<dbReference type="Pfam" id="PF11306">
    <property type="entry name" value="DUF3108"/>
    <property type="match status" value="1"/>
</dbReference>
<name>A0A2M9R4W5_9FLAO</name>
<feature type="chain" id="PRO_5014968001" evidence="1">
    <location>
        <begin position="20"/>
        <end position="253"/>
    </location>
</feature>
<dbReference type="RefSeq" id="WP_100677341.1">
    <property type="nucleotide sequence ID" value="NZ_NIPO01000001.1"/>
</dbReference>
<dbReference type="Proteomes" id="UP000231960">
    <property type="component" value="Unassembled WGS sequence"/>
</dbReference>